<keyword evidence="2" id="KW-0808">Transferase</keyword>
<dbReference type="Proteomes" id="UP001597104">
    <property type="component" value="Unassembled WGS sequence"/>
</dbReference>
<dbReference type="InterPro" id="IPR000182">
    <property type="entry name" value="GNAT_dom"/>
</dbReference>
<sequence>MQTQAFAHVTLPHYELRFLNTVPAKGVYTLRHDATVAAATGRSIDHDLAATMQYISRMYRGTIRGDYLMWGIMDRHTDTFYGLVQLWHFQQQTAEIGYEIITQWQRHGIMQEVLPPVTQLAFKQLGLKKIYAVTGATNLPSRRLLEKVGFQLDPTYHETFYTFQQTELALVRFELNAA</sequence>
<proteinExistence type="predicted"/>
<dbReference type="Pfam" id="PF13302">
    <property type="entry name" value="Acetyltransf_3"/>
    <property type="match status" value="1"/>
</dbReference>
<dbReference type="SUPFAM" id="SSF55729">
    <property type="entry name" value="Acyl-CoA N-acyltransferases (Nat)"/>
    <property type="match status" value="1"/>
</dbReference>
<comment type="caution">
    <text evidence="2">The sequence shown here is derived from an EMBL/GenBank/DDBJ whole genome shotgun (WGS) entry which is preliminary data.</text>
</comment>
<reference evidence="3" key="1">
    <citation type="journal article" date="2019" name="Int. J. Syst. Evol. Microbiol.">
        <title>The Global Catalogue of Microorganisms (GCM) 10K type strain sequencing project: providing services to taxonomists for standard genome sequencing and annotation.</title>
        <authorList>
            <consortium name="The Broad Institute Genomics Platform"/>
            <consortium name="The Broad Institute Genome Sequencing Center for Infectious Disease"/>
            <person name="Wu L."/>
            <person name="Ma J."/>
        </authorList>
    </citation>
    <scope>NUCLEOTIDE SEQUENCE [LARGE SCALE GENOMIC DNA]</scope>
    <source>
        <strain evidence="3">CCM 8925</strain>
    </source>
</reference>
<accession>A0ABW3EAT0</accession>
<evidence type="ECO:0000313" key="3">
    <source>
        <dbReference type="Proteomes" id="UP001597104"/>
    </source>
</evidence>
<dbReference type="PANTHER" id="PTHR43792">
    <property type="entry name" value="GNAT FAMILY, PUTATIVE (AFU_ORTHOLOGUE AFUA_3G00765)-RELATED-RELATED"/>
    <property type="match status" value="1"/>
</dbReference>
<dbReference type="PROSITE" id="PS51186">
    <property type="entry name" value="GNAT"/>
    <property type="match status" value="1"/>
</dbReference>
<organism evidence="2 3">
    <name type="scientific">Loigolactobacillus binensis</name>
    <dbReference type="NCBI Taxonomy" id="2559922"/>
    <lineage>
        <taxon>Bacteria</taxon>
        <taxon>Bacillati</taxon>
        <taxon>Bacillota</taxon>
        <taxon>Bacilli</taxon>
        <taxon>Lactobacillales</taxon>
        <taxon>Lactobacillaceae</taxon>
        <taxon>Loigolactobacillus</taxon>
    </lineage>
</organism>
<name>A0ABW3EAT0_9LACO</name>
<evidence type="ECO:0000259" key="1">
    <source>
        <dbReference type="PROSITE" id="PS51186"/>
    </source>
</evidence>
<dbReference type="RefSeq" id="WP_137637970.1">
    <property type="nucleotide sequence ID" value="NZ_BJDN01000015.1"/>
</dbReference>
<protein>
    <submittedName>
        <fullName evidence="2">GNAT family N-acetyltransferase</fullName>
        <ecNumber evidence="2">2.3.-.-</ecNumber>
    </submittedName>
</protein>
<evidence type="ECO:0000313" key="2">
    <source>
        <dbReference type="EMBL" id="MFD0897438.1"/>
    </source>
</evidence>
<dbReference type="InterPro" id="IPR051531">
    <property type="entry name" value="N-acetyltransferase"/>
</dbReference>
<keyword evidence="3" id="KW-1185">Reference proteome</keyword>
<keyword evidence="2" id="KW-0012">Acyltransferase</keyword>
<dbReference type="InterPro" id="IPR016181">
    <property type="entry name" value="Acyl_CoA_acyltransferase"/>
</dbReference>
<dbReference type="GO" id="GO:0016746">
    <property type="term" value="F:acyltransferase activity"/>
    <property type="evidence" value="ECO:0007669"/>
    <property type="project" value="UniProtKB-KW"/>
</dbReference>
<feature type="domain" description="N-acetyltransferase" evidence="1">
    <location>
        <begin position="14"/>
        <end position="178"/>
    </location>
</feature>
<dbReference type="Gene3D" id="3.40.630.30">
    <property type="match status" value="1"/>
</dbReference>
<dbReference type="EMBL" id="JBHTIO010000033">
    <property type="protein sequence ID" value="MFD0897438.1"/>
    <property type="molecule type" value="Genomic_DNA"/>
</dbReference>
<dbReference type="EC" id="2.3.-.-" evidence="2"/>
<gene>
    <name evidence="2" type="ORF">ACFQZ7_06760</name>
</gene>